<dbReference type="NCBIfam" id="TIGR00345">
    <property type="entry name" value="GET3_arsA_TRC40"/>
    <property type="match status" value="1"/>
</dbReference>
<comment type="caution">
    <text evidence="3">The sequence shown here is derived from an EMBL/GenBank/DDBJ whole genome shotgun (WGS) entry which is preliminary data.</text>
</comment>
<evidence type="ECO:0000256" key="1">
    <source>
        <dbReference type="ARBA" id="ARBA00011040"/>
    </source>
</evidence>
<feature type="domain" description="ArsA/GET3 Anion-transporting ATPase-like" evidence="2">
    <location>
        <begin position="10"/>
        <end position="311"/>
    </location>
</feature>
<dbReference type="Gene3D" id="3.40.50.300">
    <property type="entry name" value="P-loop containing nucleotide triphosphate hydrolases"/>
    <property type="match status" value="1"/>
</dbReference>
<dbReference type="SUPFAM" id="SSF52540">
    <property type="entry name" value="P-loop containing nucleoside triphosphate hydrolases"/>
    <property type="match status" value="1"/>
</dbReference>
<dbReference type="Pfam" id="PF02374">
    <property type="entry name" value="ArsA_ATPase"/>
    <property type="match status" value="1"/>
</dbReference>
<evidence type="ECO:0000313" key="3">
    <source>
        <dbReference type="EMBL" id="GAW93969.1"/>
    </source>
</evidence>
<dbReference type="GO" id="GO:0005524">
    <property type="term" value="F:ATP binding"/>
    <property type="evidence" value="ECO:0007669"/>
    <property type="project" value="InterPro"/>
</dbReference>
<protein>
    <submittedName>
        <fullName evidence="3">ATPase</fullName>
    </submittedName>
</protein>
<accession>A0A1Z5HWR4</accession>
<dbReference type="GO" id="GO:0016887">
    <property type="term" value="F:ATP hydrolysis activity"/>
    <property type="evidence" value="ECO:0007669"/>
    <property type="project" value="InterPro"/>
</dbReference>
<keyword evidence="4" id="KW-1185">Reference proteome</keyword>
<evidence type="ECO:0000313" key="4">
    <source>
        <dbReference type="Proteomes" id="UP000197032"/>
    </source>
</evidence>
<proteinExistence type="inferred from homology"/>
<dbReference type="EMBL" id="BDGJ01000195">
    <property type="protein sequence ID" value="GAW93969.1"/>
    <property type="molecule type" value="Genomic_DNA"/>
</dbReference>
<comment type="similarity">
    <text evidence="1">Belongs to the arsA ATPase family.</text>
</comment>
<dbReference type="InterPro" id="IPR025723">
    <property type="entry name" value="ArsA/GET3_ATPase-like"/>
</dbReference>
<dbReference type="InterPro" id="IPR027417">
    <property type="entry name" value="P-loop_NTPase"/>
</dbReference>
<name>A0A1Z5HWR4_9FIRM</name>
<reference evidence="4" key="1">
    <citation type="journal article" date="2017" name="Appl. Environ. Microbiol.">
        <title>Genomic Analysis of Calderihabitans maritimus KKC1, a Thermophilic, Hydrogenogenic, Carboxydotrophic Bacterium Isolated from Marine Sediment.</title>
        <authorList>
            <person name="Omae K."/>
            <person name="Yoneda Y."/>
            <person name="Fukuyama Y."/>
            <person name="Yoshida T."/>
            <person name="Sako Y."/>
        </authorList>
    </citation>
    <scope>NUCLEOTIDE SEQUENCE [LARGE SCALE GENOMIC DNA]</scope>
    <source>
        <strain evidence="4">KKC1</strain>
    </source>
</reference>
<dbReference type="RefSeq" id="WP_088555003.1">
    <property type="nucleotide sequence ID" value="NZ_BDGJ01000195.1"/>
</dbReference>
<sequence length="314" mass="36003">MDHSGNSKLKFFLFSGKGGVGKTTCAAATALHFAEQGKKTLLFSTDPAHSLSDSLGQRLGDEITAVRGIENLAALELNAEKMLEKFKQDYNEEIINMLVTTTYLDEADIDEIYSLPLPGLDEMMGLKQIMDFIEDNAYDLYIWDTAPTGHTLRLLALPELLDVWVKVFARIRWKYKYIVGRFSGKDVHDATDDFFLMLKKLIHRVVRFLRTPARSRFIAVTIPEAMAVNETKRMLRQLNSMQIPVRHLIVNNVIPENNECSFCTARRKEQQKYIALLREEFKQCQIIEVNRLMAEVRGLANLQEFAKYLYQAVV</sequence>
<dbReference type="PANTHER" id="PTHR10803">
    <property type="entry name" value="ARSENICAL PUMP-DRIVING ATPASE ARSENITE-TRANSLOCATING ATPASE"/>
    <property type="match status" value="1"/>
</dbReference>
<dbReference type="Proteomes" id="UP000197032">
    <property type="component" value="Unassembled WGS sequence"/>
</dbReference>
<dbReference type="OrthoDB" id="9780677at2"/>
<dbReference type="PANTHER" id="PTHR10803:SF3">
    <property type="entry name" value="ATPASE GET3"/>
    <property type="match status" value="1"/>
</dbReference>
<dbReference type="InterPro" id="IPR016300">
    <property type="entry name" value="ATPase_ArsA/GET3"/>
</dbReference>
<organism evidence="3 4">
    <name type="scientific">Calderihabitans maritimus</name>
    <dbReference type="NCBI Taxonomy" id="1246530"/>
    <lineage>
        <taxon>Bacteria</taxon>
        <taxon>Bacillati</taxon>
        <taxon>Bacillota</taxon>
        <taxon>Clostridia</taxon>
        <taxon>Neomoorellales</taxon>
        <taxon>Calderihabitantaceae</taxon>
        <taxon>Calderihabitans</taxon>
    </lineage>
</organism>
<evidence type="ECO:0000259" key="2">
    <source>
        <dbReference type="Pfam" id="PF02374"/>
    </source>
</evidence>
<dbReference type="CDD" id="cd02035">
    <property type="entry name" value="ArsA"/>
    <property type="match status" value="1"/>
</dbReference>
<dbReference type="AlphaFoldDB" id="A0A1Z5HWR4"/>
<gene>
    <name evidence="3" type="ORF">KKC1_30890</name>
</gene>